<evidence type="ECO:0000256" key="2">
    <source>
        <dbReference type="ARBA" id="ARBA00010790"/>
    </source>
</evidence>
<keyword evidence="14" id="KW-1185">Reference proteome</keyword>
<evidence type="ECO:0008006" key="15">
    <source>
        <dbReference type="Google" id="ProtNLM"/>
    </source>
</evidence>
<dbReference type="EMBL" id="JAACJM010000115">
    <property type="protein sequence ID" value="KAF5345030.1"/>
    <property type="molecule type" value="Genomic_DNA"/>
</dbReference>
<proteinExistence type="inferred from homology"/>
<accession>A0A8H5CNN5</accession>
<organism evidence="13 14">
    <name type="scientific">Tetrapyrgos nigripes</name>
    <dbReference type="NCBI Taxonomy" id="182062"/>
    <lineage>
        <taxon>Eukaryota</taxon>
        <taxon>Fungi</taxon>
        <taxon>Dikarya</taxon>
        <taxon>Basidiomycota</taxon>
        <taxon>Agaricomycotina</taxon>
        <taxon>Agaricomycetes</taxon>
        <taxon>Agaricomycetidae</taxon>
        <taxon>Agaricales</taxon>
        <taxon>Marasmiineae</taxon>
        <taxon>Marasmiaceae</taxon>
        <taxon>Tetrapyrgos</taxon>
    </lineage>
</organism>
<feature type="active site" description="Proton donor" evidence="8">
    <location>
        <position position="508"/>
    </location>
</feature>
<dbReference type="InterPro" id="IPR007867">
    <property type="entry name" value="GMC_OxRtase_C"/>
</dbReference>
<dbReference type="Gene3D" id="3.30.560.10">
    <property type="entry name" value="Glucose Oxidase, domain 3"/>
    <property type="match status" value="1"/>
</dbReference>
<keyword evidence="4 10" id="KW-0732">Signal</keyword>
<dbReference type="InterPro" id="IPR036188">
    <property type="entry name" value="FAD/NAD-bd_sf"/>
</dbReference>
<dbReference type="PANTHER" id="PTHR11552">
    <property type="entry name" value="GLUCOSE-METHANOL-CHOLINE GMC OXIDOREDUCTASE"/>
    <property type="match status" value="1"/>
</dbReference>
<dbReference type="SUPFAM" id="SSF51905">
    <property type="entry name" value="FAD/NAD(P)-binding domain"/>
    <property type="match status" value="1"/>
</dbReference>
<evidence type="ECO:0000256" key="3">
    <source>
        <dbReference type="ARBA" id="ARBA00022630"/>
    </source>
</evidence>
<feature type="domain" description="Glucose-methanol-choline oxidoreductase N-terminal" evidence="11">
    <location>
        <begin position="35"/>
        <end position="321"/>
    </location>
</feature>
<reference evidence="13 14" key="1">
    <citation type="journal article" date="2020" name="ISME J.">
        <title>Uncovering the hidden diversity of litter-decomposition mechanisms in mushroom-forming fungi.</title>
        <authorList>
            <person name="Floudas D."/>
            <person name="Bentzer J."/>
            <person name="Ahren D."/>
            <person name="Johansson T."/>
            <person name="Persson P."/>
            <person name="Tunlid A."/>
        </authorList>
    </citation>
    <scope>NUCLEOTIDE SEQUENCE [LARGE SCALE GENOMIC DNA]</scope>
    <source>
        <strain evidence="13 14">CBS 291.85</strain>
    </source>
</reference>
<protein>
    <recommendedName>
        <fullName evidence="15">Aryl-alcohol oxidase</fullName>
    </recommendedName>
</protein>
<dbReference type="Gene3D" id="3.50.50.60">
    <property type="entry name" value="FAD/NAD(P)-binding domain"/>
    <property type="match status" value="1"/>
</dbReference>
<evidence type="ECO:0000256" key="7">
    <source>
        <dbReference type="ARBA" id="ARBA00023180"/>
    </source>
</evidence>
<dbReference type="OrthoDB" id="269227at2759"/>
<keyword evidence="5 9" id="KW-0274">FAD</keyword>
<evidence type="ECO:0000256" key="5">
    <source>
        <dbReference type="ARBA" id="ARBA00022827"/>
    </source>
</evidence>
<comment type="cofactor">
    <cofactor evidence="1 9">
        <name>FAD</name>
        <dbReference type="ChEBI" id="CHEBI:57692"/>
    </cofactor>
</comment>
<evidence type="ECO:0000259" key="12">
    <source>
        <dbReference type="Pfam" id="PF05199"/>
    </source>
</evidence>
<keyword evidence="6" id="KW-0560">Oxidoreductase</keyword>
<dbReference type="Pfam" id="PF05199">
    <property type="entry name" value="GMC_oxred_C"/>
    <property type="match status" value="1"/>
</dbReference>
<dbReference type="InterPro" id="IPR000172">
    <property type="entry name" value="GMC_OxRdtase_N"/>
</dbReference>
<feature type="binding site" evidence="9">
    <location>
        <begin position="122"/>
        <end position="125"/>
    </location>
    <ligand>
        <name>FAD</name>
        <dbReference type="ChEBI" id="CHEBI:57692"/>
    </ligand>
</feature>
<keyword evidence="7" id="KW-0325">Glycoprotein</keyword>
<evidence type="ECO:0000313" key="13">
    <source>
        <dbReference type="EMBL" id="KAF5345030.1"/>
    </source>
</evidence>
<dbReference type="SUPFAM" id="SSF54373">
    <property type="entry name" value="FAD-linked reductases, C-terminal domain"/>
    <property type="match status" value="1"/>
</dbReference>
<feature type="domain" description="Glucose-methanol-choline oxidoreductase C-terminal" evidence="12">
    <location>
        <begin position="429"/>
        <end position="561"/>
    </location>
</feature>
<evidence type="ECO:0000313" key="14">
    <source>
        <dbReference type="Proteomes" id="UP000559256"/>
    </source>
</evidence>
<feature type="binding site" evidence="9">
    <location>
        <position position="263"/>
    </location>
    <ligand>
        <name>FAD</name>
        <dbReference type="ChEBI" id="CHEBI:57692"/>
    </ligand>
</feature>
<evidence type="ECO:0000256" key="6">
    <source>
        <dbReference type="ARBA" id="ARBA00023002"/>
    </source>
</evidence>
<dbReference type="InterPro" id="IPR012132">
    <property type="entry name" value="GMC_OxRdtase"/>
</dbReference>
<dbReference type="Pfam" id="PF00732">
    <property type="entry name" value="GMC_oxred_N"/>
    <property type="match status" value="1"/>
</dbReference>
<keyword evidence="3" id="KW-0285">Flavoprotein</keyword>
<evidence type="ECO:0000256" key="1">
    <source>
        <dbReference type="ARBA" id="ARBA00001974"/>
    </source>
</evidence>
<comment type="caution">
    <text evidence="13">The sequence shown here is derived from an EMBL/GenBank/DDBJ whole genome shotgun (WGS) entry which is preliminary data.</text>
</comment>
<dbReference type="AlphaFoldDB" id="A0A8H5CNN5"/>
<comment type="similarity">
    <text evidence="2">Belongs to the GMC oxidoreductase family.</text>
</comment>
<evidence type="ECO:0000256" key="4">
    <source>
        <dbReference type="ARBA" id="ARBA00022729"/>
    </source>
</evidence>
<dbReference type="PIRSF" id="PIRSF000137">
    <property type="entry name" value="Alcohol_oxidase"/>
    <property type="match status" value="1"/>
</dbReference>
<dbReference type="GO" id="GO:0050660">
    <property type="term" value="F:flavin adenine dinucleotide binding"/>
    <property type="evidence" value="ECO:0007669"/>
    <property type="project" value="InterPro"/>
</dbReference>
<evidence type="ECO:0000256" key="10">
    <source>
        <dbReference type="SAM" id="SignalP"/>
    </source>
</evidence>
<feature type="chain" id="PRO_5034917203" description="Aryl-alcohol oxidase" evidence="10">
    <location>
        <begin position="22"/>
        <end position="574"/>
    </location>
</feature>
<dbReference type="Proteomes" id="UP000559256">
    <property type="component" value="Unassembled WGS sequence"/>
</dbReference>
<evidence type="ECO:0000256" key="9">
    <source>
        <dbReference type="PIRSR" id="PIRSR000137-2"/>
    </source>
</evidence>
<gene>
    <name evidence="13" type="ORF">D9758_010464</name>
</gene>
<feature type="active site" description="Proton acceptor" evidence="8">
    <location>
        <position position="552"/>
    </location>
</feature>
<name>A0A8H5CNN5_9AGAR</name>
<sequence length="574" mass="62340">MRFHTLVLTPAFLSLCCSGLASIIEHVDDLPTGTFDFIVIGGGTAGNVIANRLTENPDVNVLVLEAGGFDENDENTQVPSFFLRNLGSRLDWNFTANLGPATGNRSGRVTRGFVLGGSSAINGMVYTRGTSEDWDRYASLTRDSGWSWGSVQQYFKKNEDFTQPADHHNITGQFDPTVHSFEGINSVSLASYLHKFDDLAIQSSLLPDAEFPFKLDPNDGNNVGLSWSQSTILNGERSSSATSYLAPQFRERPNLHILLHAHVTRILQTNGTTSFSGVEFTQDAGGTPNVLLNSGIGDTETLSKLEIPSTLHLPSVGQNYTEQPQLNWLWFVNSTDPNDVMSQDETIRDGLLDQWRKNRTGPLAAGPENTVCFFRFPDNASIFETVENPAAGPNTAHVEMVLSSNIGLPTNAVGNISNFILALPYLVTPASRGSLTLNSSNPLDHPVINLNLLADPFDVFGMRESVKALRRLLNTAPFQGYTLQPSLNPTTDDEIDQFVRENVGAGLHPVGSASMSPRDADWGVVDPDLTLKGAKGVRVVDASVLPLLPSGHTMALVYVVAERAADLIKADWSL</sequence>
<feature type="signal peptide" evidence="10">
    <location>
        <begin position="1"/>
        <end position="21"/>
    </location>
</feature>
<evidence type="ECO:0000256" key="8">
    <source>
        <dbReference type="PIRSR" id="PIRSR000137-1"/>
    </source>
</evidence>
<dbReference type="PANTHER" id="PTHR11552:SF201">
    <property type="entry name" value="GLUCOSE-METHANOL-CHOLINE OXIDOREDUCTASE N-TERMINAL DOMAIN-CONTAINING PROTEIN"/>
    <property type="match status" value="1"/>
</dbReference>
<dbReference type="GO" id="GO:0016614">
    <property type="term" value="F:oxidoreductase activity, acting on CH-OH group of donors"/>
    <property type="evidence" value="ECO:0007669"/>
    <property type="project" value="InterPro"/>
</dbReference>
<feature type="binding site" evidence="9">
    <location>
        <position position="114"/>
    </location>
    <ligand>
        <name>FAD</name>
        <dbReference type="ChEBI" id="CHEBI:57692"/>
    </ligand>
</feature>
<evidence type="ECO:0000259" key="11">
    <source>
        <dbReference type="Pfam" id="PF00732"/>
    </source>
</evidence>